<comment type="caution">
    <text evidence="1">The sequence shown here is derived from an EMBL/GenBank/DDBJ whole genome shotgun (WGS) entry which is preliminary data.</text>
</comment>
<reference evidence="2" key="1">
    <citation type="journal article" date="2022" name="Mol. Ecol. Resour.">
        <title>The genomes of chicory, endive, great burdock and yacon provide insights into Asteraceae palaeo-polyploidization history and plant inulin production.</title>
        <authorList>
            <person name="Fan W."/>
            <person name="Wang S."/>
            <person name="Wang H."/>
            <person name="Wang A."/>
            <person name="Jiang F."/>
            <person name="Liu H."/>
            <person name="Zhao H."/>
            <person name="Xu D."/>
            <person name="Zhang Y."/>
        </authorList>
    </citation>
    <scope>NUCLEOTIDE SEQUENCE [LARGE SCALE GENOMIC DNA]</scope>
    <source>
        <strain evidence="2">cv. Niubang</strain>
    </source>
</reference>
<name>A0ACB8XLA0_ARCLA</name>
<evidence type="ECO:0000313" key="1">
    <source>
        <dbReference type="EMBL" id="KAI3668163.1"/>
    </source>
</evidence>
<organism evidence="1 2">
    <name type="scientific">Arctium lappa</name>
    <name type="common">Greater burdock</name>
    <name type="synonym">Lappa major</name>
    <dbReference type="NCBI Taxonomy" id="4217"/>
    <lineage>
        <taxon>Eukaryota</taxon>
        <taxon>Viridiplantae</taxon>
        <taxon>Streptophyta</taxon>
        <taxon>Embryophyta</taxon>
        <taxon>Tracheophyta</taxon>
        <taxon>Spermatophyta</taxon>
        <taxon>Magnoliopsida</taxon>
        <taxon>eudicotyledons</taxon>
        <taxon>Gunneridae</taxon>
        <taxon>Pentapetalae</taxon>
        <taxon>asterids</taxon>
        <taxon>campanulids</taxon>
        <taxon>Asterales</taxon>
        <taxon>Asteraceae</taxon>
        <taxon>Carduoideae</taxon>
        <taxon>Cardueae</taxon>
        <taxon>Arctiinae</taxon>
        <taxon>Arctium</taxon>
    </lineage>
</organism>
<reference evidence="1 2" key="2">
    <citation type="journal article" date="2022" name="Mol. Ecol. Resour.">
        <title>The genomes of chicory, endive, great burdock and yacon provide insights into Asteraceae paleo-polyploidization history and plant inulin production.</title>
        <authorList>
            <person name="Fan W."/>
            <person name="Wang S."/>
            <person name="Wang H."/>
            <person name="Wang A."/>
            <person name="Jiang F."/>
            <person name="Liu H."/>
            <person name="Zhao H."/>
            <person name="Xu D."/>
            <person name="Zhang Y."/>
        </authorList>
    </citation>
    <scope>NUCLEOTIDE SEQUENCE [LARGE SCALE GENOMIC DNA]</scope>
    <source>
        <strain evidence="2">cv. Niubang</strain>
    </source>
</reference>
<sequence>MPTQNRELSNDFYNSKVAISILKDKSLTQATKDMHIRVLHQFSSTYCIKIKEKQQKDEQNKRKPTCIMIQSLE</sequence>
<dbReference type="Proteomes" id="UP001055879">
    <property type="component" value="Linkage Group LG17"/>
</dbReference>
<protein>
    <submittedName>
        <fullName evidence="1">Uncharacterized protein</fullName>
    </submittedName>
</protein>
<keyword evidence="2" id="KW-1185">Reference proteome</keyword>
<gene>
    <name evidence="1" type="ORF">L6452_43240</name>
</gene>
<proteinExistence type="predicted"/>
<dbReference type="EMBL" id="CM042063">
    <property type="protein sequence ID" value="KAI3668163.1"/>
    <property type="molecule type" value="Genomic_DNA"/>
</dbReference>
<evidence type="ECO:0000313" key="2">
    <source>
        <dbReference type="Proteomes" id="UP001055879"/>
    </source>
</evidence>
<accession>A0ACB8XLA0</accession>